<dbReference type="KEGG" id="tpal:117639289"/>
<accession>A0A6P8ZGU5</accession>
<dbReference type="GO" id="GO:0006644">
    <property type="term" value="P:phospholipid metabolic process"/>
    <property type="evidence" value="ECO:0007669"/>
    <property type="project" value="InterPro"/>
</dbReference>
<dbReference type="Pfam" id="PF01569">
    <property type="entry name" value="PAP2"/>
    <property type="match status" value="1"/>
</dbReference>
<evidence type="ECO:0000256" key="5">
    <source>
        <dbReference type="ARBA" id="ARBA00023136"/>
    </source>
</evidence>
<dbReference type="Gene3D" id="1.20.144.10">
    <property type="entry name" value="Phosphatidic acid phosphatase type 2/haloperoxidase"/>
    <property type="match status" value="1"/>
</dbReference>
<feature type="domain" description="Phosphatidic acid phosphatase type 2/haloperoxidase" evidence="8">
    <location>
        <begin position="162"/>
        <end position="304"/>
    </location>
</feature>
<evidence type="ECO:0000256" key="1">
    <source>
        <dbReference type="ARBA" id="ARBA00004141"/>
    </source>
</evidence>
<dbReference type="GO" id="GO:0005886">
    <property type="term" value="C:plasma membrane"/>
    <property type="evidence" value="ECO:0007669"/>
    <property type="project" value="TreeGrafter"/>
</dbReference>
<proteinExistence type="inferred from homology"/>
<dbReference type="InterPro" id="IPR000326">
    <property type="entry name" value="PAP2/HPO"/>
</dbReference>
<keyword evidence="4 7" id="KW-1133">Transmembrane helix</keyword>
<dbReference type="SMART" id="SM00014">
    <property type="entry name" value="acidPPc"/>
    <property type="match status" value="1"/>
</dbReference>
<dbReference type="GO" id="GO:0007165">
    <property type="term" value="P:signal transduction"/>
    <property type="evidence" value="ECO:0007669"/>
    <property type="project" value="TreeGrafter"/>
</dbReference>
<evidence type="ECO:0000313" key="10">
    <source>
        <dbReference type="RefSeq" id="XP_034230714.1"/>
    </source>
</evidence>
<dbReference type="Proteomes" id="UP000515158">
    <property type="component" value="Unplaced"/>
</dbReference>
<name>A0A6P8ZGU5_THRPL</name>
<dbReference type="InterPro" id="IPR043216">
    <property type="entry name" value="PAP-like"/>
</dbReference>
<evidence type="ECO:0000256" key="6">
    <source>
        <dbReference type="SAM" id="MobiDB-lite"/>
    </source>
</evidence>
<sequence length="362" mass="39735">MRRELGPSSTMPTVQRSSWRDTVLQPHPAPLHEHVSVPVAAPGATTPLPPRRRSAGLVMAHLLDLVGLLLLAAVAAELRFGELYLIRPQLQGLGGLCLDTAYRTPRRNPTIELPNYAIYLLVILAPVVLLSLLEVVLAFTVRKDRTKSAWTPAFFKRLAKLTLVFLLGLCLTSAAADLLRLLVSRPRPFFLSDDAYGFGYARYCNAGTFEDRDIGKSERYARLSFPSHRCTMLAFSGVLVAVHAERVLRRVRAGGMYALRTAVVFVCAVPALLVASQVYDSRYNHWSDIVVGLLLGALTGTYVVRVLSRDLAKEMQKASAPAPTAGSRAVSSSSLPEAVNRANSLYAGKDTRAYRRPDDAYF</sequence>
<comment type="subcellular location">
    <subcellularLocation>
        <location evidence="1">Membrane</location>
        <topology evidence="1">Multi-pass membrane protein</topology>
    </subcellularLocation>
</comment>
<gene>
    <name evidence="10" type="primary">LOC117639289</name>
</gene>
<evidence type="ECO:0000256" key="4">
    <source>
        <dbReference type="ARBA" id="ARBA00022989"/>
    </source>
</evidence>
<dbReference type="GeneID" id="117639289"/>
<comment type="similarity">
    <text evidence="2">Belongs to the PA-phosphatase related phosphoesterase family.</text>
</comment>
<dbReference type="RefSeq" id="XP_034230714.1">
    <property type="nucleotide sequence ID" value="XM_034374823.1"/>
</dbReference>
<keyword evidence="9" id="KW-1185">Reference proteome</keyword>
<reference evidence="10" key="1">
    <citation type="submission" date="2025-08" db="UniProtKB">
        <authorList>
            <consortium name="RefSeq"/>
        </authorList>
    </citation>
    <scope>IDENTIFICATION</scope>
    <source>
        <tissue evidence="10">Total insect</tissue>
    </source>
</reference>
<feature type="compositionally biased region" description="Polar residues" evidence="6">
    <location>
        <begin position="7"/>
        <end position="17"/>
    </location>
</feature>
<evidence type="ECO:0000259" key="8">
    <source>
        <dbReference type="SMART" id="SM00014"/>
    </source>
</evidence>
<dbReference type="PANTHER" id="PTHR10165">
    <property type="entry name" value="LIPID PHOSPHATE PHOSPHATASE"/>
    <property type="match status" value="1"/>
</dbReference>
<evidence type="ECO:0000256" key="7">
    <source>
        <dbReference type="SAM" id="Phobius"/>
    </source>
</evidence>
<keyword evidence="5 7" id="KW-0472">Membrane</keyword>
<feature type="transmembrane region" description="Helical" evidence="7">
    <location>
        <begin position="226"/>
        <end position="245"/>
    </location>
</feature>
<feature type="transmembrane region" description="Helical" evidence="7">
    <location>
        <begin position="57"/>
        <end position="76"/>
    </location>
</feature>
<dbReference type="GO" id="GO:0046839">
    <property type="term" value="P:phospholipid dephosphorylation"/>
    <property type="evidence" value="ECO:0007669"/>
    <property type="project" value="TreeGrafter"/>
</dbReference>
<dbReference type="InterPro" id="IPR036938">
    <property type="entry name" value="PAP2/HPO_sf"/>
</dbReference>
<evidence type="ECO:0000313" key="9">
    <source>
        <dbReference type="Proteomes" id="UP000515158"/>
    </source>
</evidence>
<feature type="transmembrane region" description="Helical" evidence="7">
    <location>
        <begin position="285"/>
        <end position="307"/>
    </location>
</feature>
<protein>
    <submittedName>
        <fullName evidence="10">Phospholipid phosphatase 2-like</fullName>
    </submittedName>
</protein>
<keyword evidence="3 7" id="KW-0812">Transmembrane</keyword>
<evidence type="ECO:0000256" key="2">
    <source>
        <dbReference type="ARBA" id="ARBA00008816"/>
    </source>
</evidence>
<dbReference type="InParanoid" id="A0A6P8ZGU5"/>
<dbReference type="OrthoDB" id="8197066at2759"/>
<feature type="transmembrane region" description="Helical" evidence="7">
    <location>
        <begin position="116"/>
        <end position="141"/>
    </location>
</feature>
<evidence type="ECO:0000256" key="3">
    <source>
        <dbReference type="ARBA" id="ARBA00022692"/>
    </source>
</evidence>
<dbReference type="PANTHER" id="PTHR10165:SF103">
    <property type="entry name" value="PHOSPHOLIPID PHOSPHATASE HOMOLOG 1.2 HOMOLOG"/>
    <property type="match status" value="1"/>
</dbReference>
<feature type="transmembrane region" description="Helical" evidence="7">
    <location>
        <begin position="257"/>
        <end position="279"/>
    </location>
</feature>
<feature type="region of interest" description="Disordered" evidence="6">
    <location>
        <begin position="1"/>
        <end position="20"/>
    </location>
</feature>
<dbReference type="GO" id="GO:0008195">
    <property type="term" value="F:phosphatidate phosphatase activity"/>
    <property type="evidence" value="ECO:0007669"/>
    <property type="project" value="TreeGrafter"/>
</dbReference>
<dbReference type="AlphaFoldDB" id="A0A6P8ZGU5"/>
<organism evidence="10">
    <name type="scientific">Thrips palmi</name>
    <name type="common">Melon thrips</name>
    <dbReference type="NCBI Taxonomy" id="161013"/>
    <lineage>
        <taxon>Eukaryota</taxon>
        <taxon>Metazoa</taxon>
        <taxon>Ecdysozoa</taxon>
        <taxon>Arthropoda</taxon>
        <taxon>Hexapoda</taxon>
        <taxon>Insecta</taxon>
        <taxon>Pterygota</taxon>
        <taxon>Neoptera</taxon>
        <taxon>Paraneoptera</taxon>
        <taxon>Thysanoptera</taxon>
        <taxon>Terebrantia</taxon>
        <taxon>Thripoidea</taxon>
        <taxon>Thripidae</taxon>
        <taxon>Thrips</taxon>
    </lineage>
</organism>
<dbReference type="SUPFAM" id="SSF48317">
    <property type="entry name" value="Acid phosphatase/Vanadium-dependent haloperoxidase"/>
    <property type="match status" value="1"/>
</dbReference>
<feature type="transmembrane region" description="Helical" evidence="7">
    <location>
        <begin position="161"/>
        <end position="183"/>
    </location>
</feature>